<gene>
    <name evidence="2" type="ORF">NCTC11112_07406</name>
</gene>
<proteinExistence type="predicted"/>
<reference evidence="2 3" key="1">
    <citation type="submission" date="2018-06" db="EMBL/GenBank/DDBJ databases">
        <authorList>
            <consortium name="Pathogen Informatics"/>
            <person name="Doyle S."/>
        </authorList>
    </citation>
    <scope>NUCLEOTIDE SEQUENCE [LARGE SCALE GENOMIC DNA]</scope>
    <source>
        <strain evidence="2 3">NCTC11112</strain>
    </source>
</reference>
<name>A0A376SCP2_ECOLX</name>
<organism evidence="2 3">
    <name type="scientific">Escherichia coli</name>
    <dbReference type="NCBI Taxonomy" id="562"/>
    <lineage>
        <taxon>Bacteria</taxon>
        <taxon>Pseudomonadati</taxon>
        <taxon>Pseudomonadota</taxon>
        <taxon>Gammaproteobacteria</taxon>
        <taxon>Enterobacterales</taxon>
        <taxon>Enterobacteriaceae</taxon>
        <taxon>Escherichia</taxon>
    </lineage>
</organism>
<evidence type="ECO:0000313" key="3">
    <source>
        <dbReference type="Proteomes" id="UP000254817"/>
    </source>
</evidence>
<sequence>MSEEITEYTYYEKYMMGKVNFCEIFLFFVVAFLSFRFTSLVSIFYITKCLWLNGNILFRYLFYFCGCNAGSISIYHH</sequence>
<keyword evidence="1" id="KW-0472">Membrane</keyword>
<evidence type="ECO:0000313" key="2">
    <source>
        <dbReference type="EMBL" id="STI48167.1"/>
    </source>
</evidence>
<protein>
    <submittedName>
        <fullName evidence="2">Uncharacterized protein</fullName>
    </submittedName>
</protein>
<feature type="transmembrane region" description="Helical" evidence="1">
    <location>
        <begin position="24"/>
        <end position="45"/>
    </location>
</feature>
<keyword evidence="1" id="KW-0812">Transmembrane</keyword>
<dbReference type="AlphaFoldDB" id="A0A376SCP2"/>
<evidence type="ECO:0000256" key="1">
    <source>
        <dbReference type="SAM" id="Phobius"/>
    </source>
</evidence>
<feature type="transmembrane region" description="Helical" evidence="1">
    <location>
        <begin position="57"/>
        <end position="76"/>
    </location>
</feature>
<accession>A0A376SCP2</accession>
<dbReference type="Proteomes" id="UP000254817">
    <property type="component" value="Unassembled WGS sequence"/>
</dbReference>
<dbReference type="EMBL" id="UGAW01000002">
    <property type="protein sequence ID" value="STI48167.1"/>
    <property type="molecule type" value="Genomic_DNA"/>
</dbReference>
<keyword evidence="1" id="KW-1133">Transmembrane helix</keyword>